<name>M1DES1_SOLTU</name>
<dbReference type="Proteomes" id="UP000011115">
    <property type="component" value="Unassembled WGS sequence"/>
</dbReference>
<dbReference type="PANTHER" id="PTHR33180:SF31">
    <property type="entry name" value="POLYPROTEIN PROTEIN"/>
    <property type="match status" value="1"/>
</dbReference>
<reference evidence="4" key="1">
    <citation type="journal article" date="2011" name="Nature">
        <title>Genome sequence and analysis of the tuber crop potato.</title>
        <authorList>
            <consortium name="The Potato Genome Sequencing Consortium"/>
        </authorList>
    </citation>
    <scope>NUCLEOTIDE SEQUENCE [LARGE SCALE GENOMIC DNA]</scope>
    <source>
        <strain evidence="4">cv. DM1-3 516 R44</strain>
    </source>
</reference>
<evidence type="ECO:0000256" key="2">
    <source>
        <dbReference type="SAM" id="MobiDB-lite"/>
    </source>
</evidence>
<evidence type="ECO:0000256" key="1">
    <source>
        <dbReference type="SAM" id="Coils"/>
    </source>
</evidence>
<feature type="coiled-coil region" evidence="1">
    <location>
        <begin position="365"/>
        <end position="392"/>
    </location>
</feature>
<sequence>MSSRRVIEQFREAVLCHPMIQDTKMQKARAERYGTYKSNHATSRESKGHNHKWGGGSNPPKRKGEELPPGDKGKRKKHIAKKEVAIETHVEFSELEDEEPLTHRRSRHQARSQSSPTSVPAAATLPKIDLVPAQAPPVASAPPIIPPPRLLNRLKGDWVRTILEEKLLSTEGLEGKQFYTAYGELVPKNKKKASEFRPVKSVMVRGKEVECHNNCGQRVGVPWDTTRDIEITSSFSTDIRRIEAEYTREEVDKRRAALADTSPKVDVGTLQAHASSPTPASEPSSTPSLYSSSQVPGVSSSSQPAKITQAMILKMGNLAYLSDVRVTSLERSIPRMIDNAILAALTPLRASVVDLATRVTACESIQGETSEVSDLKAEVANLRKDVDNLKSTDFTSLIQGADDKDALETSGIPSATTGEVQRDGTTYERSDAEIDEELIAAHDEEMKDN</sequence>
<dbReference type="InParanoid" id="M1DES1"/>
<feature type="compositionally biased region" description="Low complexity" evidence="2">
    <location>
        <begin position="274"/>
        <end position="302"/>
    </location>
</feature>
<dbReference type="PANTHER" id="PTHR33180">
    <property type="entry name" value="PHOTOSYSTEM II CP43 REACTION CENTER PROTEIN"/>
    <property type="match status" value="1"/>
</dbReference>
<feature type="region of interest" description="Disordered" evidence="2">
    <location>
        <begin position="250"/>
        <end position="302"/>
    </location>
</feature>
<dbReference type="AlphaFoldDB" id="M1DES1"/>
<feature type="compositionally biased region" description="Basic and acidic residues" evidence="2">
    <location>
        <begin position="439"/>
        <end position="449"/>
    </location>
</feature>
<accession>M1DES1</accession>
<feature type="compositionally biased region" description="Basic and acidic residues" evidence="2">
    <location>
        <begin position="420"/>
        <end position="432"/>
    </location>
</feature>
<dbReference type="PaxDb" id="4113-PGSC0003DMT400087887"/>
<organism evidence="3 4">
    <name type="scientific">Solanum tuberosum</name>
    <name type="common">Potato</name>
    <dbReference type="NCBI Taxonomy" id="4113"/>
    <lineage>
        <taxon>Eukaryota</taxon>
        <taxon>Viridiplantae</taxon>
        <taxon>Streptophyta</taxon>
        <taxon>Embryophyta</taxon>
        <taxon>Tracheophyta</taxon>
        <taxon>Spermatophyta</taxon>
        <taxon>Magnoliopsida</taxon>
        <taxon>eudicotyledons</taxon>
        <taxon>Gunneridae</taxon>
        <taxon>Pentapetalae</taxon>
        <taxon>asterids</taxon>
        <taxon>lamiids</taxon>
        <taxon>Solanales</taxon>
        <taxon>Solanaceae</taxon>
        <taxon>Solanoideae</taxon>
        <taxon>Solaneae</taxon>
        <taxon>Solanum</taxon>
    </lineage>
</organism>
<feature type="compositionally biased region" description="Basic and acidic residues" evidence="2">
    <location>
        <begin position="62"/>
        <end position="72"/>
    </location>
</feature>
<keyword evidence="1" id="KW-0175">Coiled coil</keyword>
<keyword evidence="4" id="KW-1185">Reference proteome</keyword>
<feature type="region of interest" description="Disordered" evidence="2">
    <location>
        <begin position="36"/>
        <end position="120"/>
    </location>
</feature>
<protein>
    <submittedName>
        <fullName evidence="3">Polyprotein protein</fullName>
    </submittedName>
</protein>
<evidence type="ECO:0000313" key="3">
    <source>
        <dbReference type="EnsemblPlants" id="PGSC0003DMT400087887"/>
    </source>
</evidence>
<proteinExistence type="predicted"/>
<feature type="compositionally biased region" description="Basic and acidic residues" evidence="2">
    <location>
        <begin position="81"/>
        <end position="92"/>
    </location>
</feature>
<dbReference type="Gramene" id="PGSC0003DMT400087887">
    <property type="protein sequence ID" value="PGSC0003DMT400087887"/>
    <property type="gene ID" value="PGSC0003DMG400037458"/>
</dbReference>
<evidence type="ECO:0000313" key="4">
    <source>
        <dbReference type="Proteomes" id="UP000011115"/>
    </source>
</evidence>
<dbReference type="EnsemblPlants" id="PGSC0003DMT400087887">
    <property type="protein sequence ID" value="PGSC0003DMT400087887"/>
    <property type="gene ID" value="PGSC0003DMG400037458"/>
</dbReference>
<dbReference type="HOGENOM" id="CLU_029307_12_3_1"/>
<feature type="region of interest" description="Disordered" evidence="2">
    <location>
        <begin position="406"/>
        <end position="449"/>
    </location>
</feature>
<reference evidence="3" key="2">
    <citation type="submission" date="2015-06" db="UniProtKB">
        <authorList>
            <consortium name="EnsemblPlants"/>
        </authorList>
    </citation>
    <scope>IDENTIFICATION</scope>
    <source>
        <strain evidence="3">DM1-3 516 R44</strain>
    </source>
</reference>